<sequence length="562" mass="64992">MSCKLLKLSLRHIVLLVLTSIIFIEISSKWLPHRNFKHDHPTYKTMVFIKPKERCLNWSNDPCLSQNISQSLTPTSNVFSMAEVINAKGSYEVNDTLQIRITAKDVNNVTKTCGGDYFRVKLYTKETQSSWSIDVTNDLGNGTYMADVTLRWPGKVEVIVMLVHPSEALRVLQRIRDIEPGRAVFKGRYMRTLDTGVDIFEDEMCLPKVIRNHSLCNFTDERSGYPWFCIAPSNTNLSCDNWKLYMSDRTLIKKYTMGAVSKEEKTIFEIHKLPINHHPPPLNVVGDSKSWKKSMYAYQDYLPSCRPGQHLHNPSPSGFYSKNIWFSDQCKLRRFTKPDVLQCLQNRAVHIFGDSTSRQFYFEFANNYKPEIVGKKPIDDCEKRRGPLRAKSSDKLNISIHFKFQGFPARPSVLIRKDNVHYIINELDDLKVDSRSVILICVGTHYTTYPLEMYEERMRDIIAAVQRLHKRSPQTLVVFKSANTREHGTLIHQLENSEWYIWTLDQALRVVLKDSPEMAFIDAWDMTIAQNFKDNVHPHHAVLSNLMNNFLSYICPDAPSSP</sequence>
<dbReference type="Gene3D" id="2.60.40.10">
    <property type="entry name" value="Immunoglobulins"/>
    <property type="match status" value="1"/>
</dbReference>
<dbReference type="EnsemblMetazoa" id="XM_011674008">
    <property type="protein sequence ID" value="XP_011672310"/>
    <property type="gene ID" value="LOC105442146"/>
</dbReference>
<protein>
    <recommendedName>
        <fullName evidence="2">NXPE C-terminal domain-containing protein</fullName>
    </recommendedName>
</protein>
<evidence type="ECO:0000256" key="1">
    <source>
        <dbReference type="ARBA" id="ARBA00005431"/>
    </source>
</evidence>
<dbReference type="Pfam" id="PF24536">
    <property type="entry name" value="NXPE4_C"/>
    <property type="match status" value="1"/>
</dbReference>
<dbReference type="AlphaFoldDB" id="A0A7M7HJ89"/>
<reference evidence="3" key="2">
    <citation type="submission" date="2021-01" db="UniProtKB">
        <authorList>
            <consortium name="EnsemblMetazoa"/>
        </authorList>
    </citation>
    <scope>IDENTIFICATION</scope>
</reference>
<dbReference type="OMA" id="DIFEDEM"/>
<dbReference type="InParanoid" id="A0A7M7HJ89"/>
<reference evidence="4" key="1">
    <citation type="submission" date="2015-02" db="EMBL/GenBank/DDBJ databases">
        <title>Genome sequencing for Strongylocentrotus purpuratus.</title>
        <authorList>
            <person name="Murali S."/>
            <person name="Liu Y."/>
            <person name="Vee V."/>
            <person name="English A."/>
            <person name="Wang M."/>
            <person name="Skinner E."/>
            <person name="Han Y."/>
            <person name="Muzny D.M."/>
            <person name="Worley K.C."/>
            <person name="Gibbs R.A."/>
        </authorList>
    </citation>
    <scope>NUCLEOTIDE SEQUENCE</scope>
</reference>
<dbReference type="SUPFAM" id="SSF52266">
    <property type="entry name" value="SGNH hydrolase"/>
    <property type="match status" value="1"/>
</dbReference>
<proteinExistence type="inferred from homology"/>
<comment type="similarity">
    <text evidence="1">Belongs to the NXPE family.</text>
</comment>
<dbReference type="OrthoDB" id="5950832at2759"/>
<accession>A0A7M7HJ89</accession>
<keyword evidence="4" id="KW-1185">Reference proteome</keyword>
<name>A0A7M7HJ89_STRPU</name>
<dbReference type="PANTHER" id="PTHR16165">
    <property type="entry name" value="NXPE FAMILY MEMBER"/>
    <property type="match status" value="1"/>
</dbReference>
<dbReference type="Proteomes" id="UP000007110">
    <property type="component" value="Unassembled WGS sequence"/>
</dbReference>
<evidence type="ECO:0000313" key="4">
    <source>
        <dbReference type="Proteomes" id="UP000007110"/>
    </source>
</evidence>
<dbReference type="InterPro" id="IPR057106">
    <property type="entry name" value="NXPE4_C"/>
</dbReference>
<dbReference type="PANTHER" id="PTHR16165:SF5">
    <property type="entry name" value="NXPE FAMILY MEMBER 3"/>
    <property type="match status" value="1"/>
</dbReference>
<dbReference type="Pfam" id="PF06312">
    <property type="entry name" value="Neurexophilin"/>
    <property type="match status" value="1"/>
</dbReference>
<feature type="domain" description="NXPE C-terminal" evidence="2">
    <location>
        <begin position="325"/>
        <end position="555"/>
    </location>
</feature>
<dbReference type="InterPro" id="IPR026845">
    <property type="entry name" value="NXPH/NXPE"/>
</dbReference>
<dbReference type="SUPFAM" id="SSF81296">
    <property type="entry name" value="E set domains"/>
    <property type="match status" value="1"/>
</dbReference>
<dbReference type="GeneID" id="105442146"/>
<dbReference type="InterPro" id="IPR013783">
    <property type="entry name" value="Ig-like_fold"/>
</dbReference>
<dbReference type="KEGG" id="spu:105442146"/>
<dbReference type="InterPro" id="IPR014756">
    <property type="entry name" value="Ig_E-set"/>
</dbReference>
<dbReference type="FunCoup" id="A0A7M7HJ89">
    <property type="interactions" value="880"/>
</dbReference>
<dbReference type="RefSeq" id="XP_011672310.2">
    <property type="nucleotide sequence ID" value="XM_011674008.2"/>
</dbReference>
<organism evidence="3 4">
    <name type="scientific">Strongylocentrotus purpuratus</name>
    <name type="common">Purple sea urchin</name>
    <dbReference type="NCBI Taxonomy" id="7668"/>
    <lineage>
        <taxon>Eukaryota</taxon>
        <taxon>Metazoa</taxon>
        <taxon>Echinodermata</taxon>
        <taxon>Eleutherozoa</taxon>
        <taxon>Echinozoa</taxon>
        <taxon>Echinoidea</taxon>
        <taxon>Euechinoidea</taxon>
        <taxon>Echinacea</taxon>
        <taxon>Camarodonta</taxon>
        <taxon>Echinidea</taxon>
        <taxon>Strongylocentrotidae</taxon>
        <taxon>Strongylocentrotus</taxon>
    </lineage>
</organism>
<evidence type="ECO:0000259" key="2">
    <source>
        <dbReference type="Pfam" id="PF24536"/>
    </source>
</evidence>
<evidence type="ECO:0000313" key="3">
    <source>
        <dbReference type="EnsemblMetazoa" id="XP_011672310"/>
    </source>
</evidence>